<organism evidence="4 5">
    <name type="scientific">Polarella glacialis</name>
    <name type="common">Dinoflagellate</name>
    <dbReference type="NCBI Taxonomy" id="89957"/>
    <lineage>
        <taxon>Eukaryota</taxon>
        <taxon>Sar</taxon>
        <taxon>Alveolata</taxon>
        <taxon>Dinophyceae</taxon>
        <taxon>Suessiales</taxon>
        <taxon>Suessiaceae</taxon>
        <taxon>Polarella</taxon>
    </lineage>
</organism>
<feature type="region of interest" description="Disordered" evidence="2">
    <location>
        <begin position="54"/>
        <end position="128"/>
    </location>
</feature>
<accession>A0A813EH89</accession>
<feature type="domain" description="C3H1-type" evidence="3">
    <location>
        <begin position="424"/>
        <end position="451"/>
    </location>
</feature>
<feature type="region of interest" description="Disordered" evidence="2">
    <location>
        <begin position="583"/>
        <end position="606"/>
    </location>
</feature>
<evidence type="ECO:0000259" key="3">
    <source>
        <dbReference type="PROSITE" id="PS50103"/>
    </source>
</evidence>
<keyword evidence="1" id="KW-0479">Metal-binding</keyword>
<protein>
    <recommendedName>
        <fullName evidence="3">C3H1-type domain-containing protein</fullName>
    </recommendedName>
</protein>
<keyword evidence="1" id="KW-0862">Zinc</keyword>
<name>A0A813EH89_POLGL</name>
<comment type="caution">
    <text evidence="4">The sequence shown here is derived from an EMBL/GenBank/DDBJ whole genome shotgun (WGS) entry which is preliminary data.</text>
</comment>
<dbReference type="GO" id="GO:0008270">
    <property type="term" value="F:zinc ion binding"/>
    <property type="evidence" value="ECO:0007669"/>
    <property type="project" value="UniProtKB-KW"/>
</dbReference>
<evidence type="ECO:0000256" key="2">
    <source>
        <dbReference type="SAM" id="MobiDB-lite"/>
    </source>
</evidence>
<sequence length="606" mass="65701">MLSLRGTFINLGDGRESKKEPRSQSAPPGPRDMYQTEFFKNECSYVSQLMERSNSIRTMSQAMSKSTGSNHSDKSEENSDEQAISSDSGVASTATATRPGATKDRVLTSGSSESFEGPPGQKSQMKREDMMKKTQMKREDFMKLMANKKNRNKKPALQFGSTAQFQEDPGSPSCPVSRALEVIQELPNQLDEALHQNTMSIVGNVQSHVIELCREIRNSSSEDSEATAQALRQVAGIPEMVMSTLKSRASEMSESIMDHLETIVASAMENENDKADLAKQIAKLPMQVERITGKALGNSEPCPKEAALRHMDSAMARLPESQALADSYHRVASSVPSATPQSMVYAASQATSATVHMAVAGLHATQGSQQGVVVENKVVADMILRAKVEGEFMAQHGPALYQSQAGRLQGLGSEANSGSQGHPELCTRPCLYFGAGKCANGNSCDFCHLTHPKRPAHLDKRNRALLKSLPPDIRAAMLKDALLARSRALRVDISSKDLLNQLEQVGGGAPLSAESTEMQARHHRLASALRTMTLSTLLAFASRINSEDDADEGDSMEVDAQGQRKLHDRLAVLRAKLSLRSSLQSGSIGSGSQRSGDRNGVQNWEM</sequence>
<gene>
    <name evidence="4" type="ORF">PGLA1383_LOCUS17059</name>
</gene>
<keyword evidence="5" id="KW-1185">Reference proteome</keyword>
<reference evidence="4" key="1">
    <citation type="submission" date="2021-02" db="EMBL/GenBank/DDBJ databases">
        <authorList>
            <person name="Dougan E. K."/>
            <person name="Rhodes N."/>
            <person name="Thang M."/>
            <person name="Chan C."/>
        </authorList>
    </citation>
    <scope>NUCLEOTIDE SEQUENCE</scope>
</reference>
<feature type="region of interest" description="Disordered" evidence="2">
    <location>
        <begin position="1"/>
        <end position="37"/>
    </location>
</feature>
<dbReference type="AlphaFoldDB" id="A0A813EH89"/>
<feature type="compositionally biased region" description="Low complexity" evidence="2">
    <location>
        <begin position="109"/>
        <end position="120"/>
    </location>
</feature>
<evidence type="ECO:0000313" key="5">
    <source>
        <dbReference type="Proteomes" id="UP000654075"/>
    </source>
</evidence>
<dbReference type="EMBL" id="CAJNNV010010473">
    <property type="protein sequence ID" value="CAE8598657.1"/>
    <property type="molecule type" value="Genomic_DNA"/>
</dbReference>
<feature type="zinc finger region" description="C3H1-type" evidence="1">
    <location>
        <begin position="424"/>
        <end position="451"/>
    </location>
</feature>
<proteinExistence type="predicted"/>
<keyword evidence="1" id="KW-0863">Zinc-finger</keyword>
<evidence type="ECO:0000313" key="4">
    <source>
        <dbReference type="EMBL" id="CAE8598657.1"/>
    </source>
</evidence>
<feature type="compositionally biased region" description="Basic and acidic residues" evidence="2">
    <location>
        <begin position="13"/>
        <end position="22"/>
    </location>
</feature>
<dbReference type="PROSITE" id="PS50103">
    <property type="entry name" value="ZF_C3H1"/>
    <property type="match status" value="1"/>
</dbReference>
<evidence type="ECO:0000256" key="1">
    <source>
        <dbReference type="PROSITE-ProRule" id="PRU00723"/>
    </source>
</evidence>
<feature type="compositionally biased region" description="Polar residues" evidence="2">
    <location>
        <begin position="54"/>
        <end position="70"/>
    </location>
</feature>
<feature type="compositionally biased region" description="Polar residues" evidence="2">
    <location>
        <begin position="81"/>
        <end position="96"/>
    </location>
</feature>
<dbReference type="Proteomes" id="UP000654075">
    <property type="component" value="Unassembled WGS sequence"/>
</dbReference>
<dbReference type="InterPro" id="IPR000571">
    <property type="entry name" value="Znf_CCCH"/>
</dbReference>
<feature type="compositionally biased region" description="Low complexity" evidence="2">
    <location>
        <begin position="583"/>
        <end position="594"/>
    </location>
</feature>